<comment type="caution">
    <text evidence="2">The sequence shown here is derived from an EMBL/GenBank/DDBJ whole genome shotgun (WGS) entry which is preliminary data.</text>
</comment>
<name>A0ABQ5BQ30_9ASTR</name>
<keyword evidence="3" id="KW-1185">Reference proteome</keyword>
<dbReference type="Pfam" id="PF24626">
    <property type="entry name" value="SH3_Tf2-1"/>
    <property type="match status" value="1"/>
</dbReference>
<organism evidence="2 3">
    <name type="scientific">Tanacetum coccineum</name>
    <dbReference type="NCBI Taxonomy" id="301880"/>
    <lineage>
        <taxon>Eukaryota</taxon>
        <taxon>Viridiplantae</taxon>
        <taxon>Streptophyta</taxon>
        <taxon>Embryophyta</taxon>
        <taxon>Tracheophyta</taxon>
        <taxon>Spermatophyta</taxon>
        <taxon>Magnoliopsida</taxon>
        <taxon>eudicotyledons</taxon>
        <taxon>Gunneridae</taxon>
        <taxon>Pentapetalae</taxon>
        <taxon>asterids</taxon>
        <taxon>campanulids</taxon>
        <taxon>Asterales</taxon>
        <taxon>Asteraceae</taxon>
        <taxon>Asteroideae</taxon>
        <taxon>Anthemideae</taxon>
        <taxon>Anthemidinae</taxon>
        <taxon>Tanacetum</taxon>
    </lineage>
</organism>
<reference evidence="2" key="2">
    <citation type="submission" date="2022-01" db="EMBL/GenBank/DDBJ databases">
        <authorList>
            <person name="Yamashiro T."/>
            <person name="Shiraishi A."/>
            <person name="Satake H."/>
            <person name="Nakayama K."/>
        </authorList>
    </citation>
    <scope>NUCLEOTIDE SEQUENCE</scope>
</reference>
<protein>
    <recommendedName>
        <fullName evidence="1">Tf2-1-like SH3-like domain-containing protein</fullName>
    </recommendedName>
</protein>
<proteinExistence type="predicted"/>
<accession>A0ABQ5BQ30</accession>
<reference evidence="2" key="1">
    <citation type="journal article" date="2022" name="Int. J. Mol. Sci.">
        <title>Draft Genome of Tanacetum Coccineum: Genomic Comparison of Closely Related Tanacetum-Family Plants.</title>
        <authorList>
            <person name="Yamashiro T."/>
            <person name="Shiraishi A."/>
            <person name="Nakayama K."/>
            <person name="Satake H."/>
        </authorList>
    </citation>
    <scope>NUCLEOTIDE SEQUENCE</scope>
</reference>
<dbReference type="PANTHER" id="PTHR46148">
    <property type="entry name" value="CHROMO DOMAIN-CONTAINING PROTEIN"/>
    <property type="match status" value="1"/>
</dbReference>
<evidence type="ECO:0000259" key="1">
    <source>
        <dbReference type="Pfam" id="PF24626"/>
    </source>
</evidence>
<evidence type="ECO:0000313" key="3">
    <source>
        <dbReference type="Proteomes" id="UP001151760"/>
    </source>
</evidence>
<evidence type="ECO:0000313" key="2">
    <source>
        <dbReference type="EMBL" id="GJT15856.1"/>
    </source>
</evidence>
<dbReference type="PANTHER" id="PTHR46148:SF59">
    <property type="entry name" value="NUCLEOTIDYLTRANSFERASE, RIBONUCLEASE H"/>
    <property type="match status" value="1"/>
</dbReference>
<dbReference type="EMBL" id="BQNB010013429">
    <property type="protein sequence ID" value="GJT15856.1"/>
    <property type="molecule type" value="Genomic_DNA"/>
</dbReference>
<feature type="domain" description="Tf2-1-like SH3-like" evidence="1">
    <location>
        <begin position="1"/>
        <end position="61"/>
    </location>
</feature>
<gene>
    <name evidence="2" type="ORF">Tco_0874562</name>
</gene>
<sequence>MLKVSPRKGVIQFGKRGKLNPRYIGPFKILEQIGPLAYKLELPEELSNAHNTFHVSNLKKCLSDESLVIPMKELQLDDKLNFVEEPVEIMDREVKQLKQSRIPIVKVIEQLMAQSDTDLNMAKLFIDTLILSSIIGLVVVGVPSGLETITISSGTTCNFLTPGLPIILLYGDHDLTTMKFIQAEAECSSSPIVTNNYICPIGHIISPLNPINRVLAGINWLLISGRIRLKQCSYKIFEADPPSTYMRCIQWPPIYASMIIGPFVPHLPLGVGKRSLDLERSSA</sequence>
<dbReference type="Proteomes" id="UP001151760">
    <property type="component" value="Unassembled WGS sequence"/>
</dbReference>
<dbReference type="InterPro" id="IPR056924">
    <property type="entry name" value="SH3_Tf2-1"/>
</dbReference>